<comment type="caution">
    <text evidence="1">The sequence shown here is derived from an EMBL/GenBank/DDBJ whole genome shotgun (WGS) entry which is preliminary data.</text>
</comment>
<dbReference type="Proteomes" id="UP000266889">
    <property type="component" value="Unassembled WGS sequence"/>
</dbReference>
<evidence type="ECO:0000313" key="2">
    <source>
        <dbReference type="Proteomes" id="UP000266889"/>
    </source>
</evidence>
<sequence length="120" mass="13040">MAMLAVAGMAVPAQAGNYVLLDPCFALGFTERKGSGINTWAVATTWTEKIAAEKRGSTKCDTVKARVQWRDRNGGVHWTGWVSSSTNAVAIGWNENYGWALKGEHKGAKWGYETLFSSTP</sequence>
<keyword evidence="2" id="KW-1185">Reference proteome</keyword>
<dbReference type="AlphaFoldDB" id="A0A3N9X657"/>
<reference evidence="1 2" key="1">
    <citation type="submission" date="2018-05" db="EMBL/GenBank/DDBJ databases">
        <title>Micromonospora from Atacama Desert.</title>
        <authorList>
            <person name="Carro L."/>
            <person name="Goodfellow M."/>
            <person name="Klenk H.-P."/>
        </authorList>
    </citation>
    <scope>NUCLEOTIDE SEQUENCE [LARGE SCALE GENOMIC DNA]</scope>
    <source>
        <strain evidence="1 2">LB32</strain>
    </source>
</reference>
<gene>
    <name evidence="1" type="ORF">DLJ58_18570</name>
</gene>
<accession>A0A3N9X657</accession>
<dbReference type="EMBL" id="QGSY01000196">
    <property type="protein sequence ID" value="RQX08369.1"/>
    <property type="molecule type" value="Genomic_DNA"/>
</dbReference>
<name>A0A3N9X657_9ACTN</name>
<protein>
    <submittedName>
        <fullName evidence="1">Uncharacterized protein</fullName>
    </submittedName>
</protein>
<organism evidence="1 2">
    <name type="scientific">Micromonospora arida</name>
    <dbReference type="NCBI Taxonomy" id="2203715"/>
    <lineage>
        <taxon>Bacteria</taxon>
        <taxon>Bacillati</taxon>
        <taxon>Actinomycetota</taxon>
        <taxon>Actinomycetes</taxon>
        <taxon>Micromonosporales</taxon>
        <taxon>Micromonosporaceae</taxon>
        <taxon>Micromonospora</taxon>
    </lineage>
</organism>
<proteinExistence type="predicted"/>
<evidence type="ECO:0000313" key="1">
    <source>
        <dbReference type="EMBL" id="RQX08369.1"/>
    </source>
</evidence>